<dbReference type="InterPro" id="IPR000160">
    <property type="entry name" value="GGDEF_dom"/>
</dbReference>
<dbReference type="InterPro" id="IPR029787">
    <property type="entry name" value="Nucleotide_cyclase"/>
</dbReference>
<dbReference type="InterPro" id="IPR043128">
    <property type="entry name" value="Rev_trsase/Diguanyl_cyclase"/>
</dbReference>
<dbReference type="SMART" id="SM00052">
    <property type="entry name" value="EAL"/>
    <property type="match status" value="1"/>
</dbReference>
<dbReference type="InterPro" id="IPR029016">
    <property type="entry name" value="GAF-like_dom_sf"/>
</dbReference>
<protein>
    <submittedName>
        <fullName evidence="4">Diguanylate cyclase/phosphodiesterase</fullName>
    </submittedName>
</protein>
<evidence type="ECO:0000256" key="1">
    <source>
        <dbReference type="SAM" id="MobiDB-lite"/>
    </source>
</evidence>
<dbReference type="InterPro" id="IPR052155">
    <property type="entry name" value="Biofilm_reg_signaling"/>
</dbReference>
<dbReference type="SUPFAM" id="SSF55781">
    <property type="entry name" value="GAF domain-like"/>
    <property type="match status" value="1"/>
</dbReference>
<organism evidence="4 5">
    <name type="scientific">Frankia casuarinae (strain DSM 45818 / CECT 9043 / HFP020203 / CcI3)</name>
    <dbReference type="NCBI Taxonomy" id="106370"/>
    <lineage>
        <taxon>Bacteria</taxon>
        <taxon>Bacillati</taxon>
        <taxon>Actinomycetota</taxon>
        <taxon>Actinomycetes</taxon>
        <taxon>Frankiales</taxon>
        <taxon>Frankiaceae</taxon>
        <taxon>Frankia</taxon>
    </lineage>
</organism>
<dbReference type="RefSeq" id="WP_011434842.1">
    <property type="nucleotide sequence ID" value="NC_007777.1"/>
</dbReference>
<dbReference type="CDD" id="cd01948">
    <property type="entry name" value="EAL"/>
    <property type="match status" value="1"/>
</dbReference>
<dbReference type="PANTHER" id="PTHR44757">
    <property type="entry name" value="DIGUANYLATE CYCLASE DGCP"/>
    <property type="match status" value="1"/>
</dbReference>
<dbReference type="InterPro" id="IPR003018">
    <property type="entry name" value="GAF"/>
</dbReference>
<dbReference type="OrthoDB" id="5244329at2"/>
<feature type="domain" description="EAL" evidence="2">
    <location>
        <begin position="756"/>
        <end position="1021"/>
    </location>
</feature>
<dbReference type="Gene3D" id="3.30.450.40">
    <property type="match status" value="2"/>
</dbReference>
<dbReference type="Proteomes" id="UP000001937">
    <property type="component" value="Chromosome"/>
</dbReference>
<dbReference type="eggNOG" id="COG3284">
    <property type="taxonomic scope" value="Bacteria"/>
</dbReference>
<dbReference type="Pfam" id="PF00990">
    <property type="entry name" value="GGDEF"/>
    <property type="match status" value="1"/>
</dbReference>
<dbReference type="EMBL" id="CP000249">
    <property type="protein sequence ID" value="ABD09764.1"/>
    <property type="molecule type" value="Genomic_DNA"/>
</dbReference>
<dbReference type="SMART" id="SM00267">
    <property type="entry name" value="GGDEF"/>
    <property type="match status" value="1"/>
</dbReference>
<accession>Q2JG28</accession>
<gene>
    <name evidence="4" type="ordered locus">Francci3_0377</name>
</gene>
<keyword evidence="5" id="KW-1185">Reference proteome</keyword>
<dbReference type="eggNOG" id="COG5001">
    <property type="taxonomic scope" value="Bacteria"/>
</dbReference>
<dbReference type="Gene3D" id="3.30.70.270">
    <property type="match status" value="1"/>
</dbReference>
<name>Q2JG28_FRACC</name>
<dbReference type="SUPFAM" id="SSF141868">
    <property type="entry name" value="EAL domain-like"/>
    <property type="match status" value="1"/>
</dbReference>
<dbReference type="Gene3D" id="3.20.20.450">
    <property type="entry name" value="EAL domain"/>
    <property type="match status" value="1"/>
</dbReference>
<dbReference type="HOGENOM" id="CLU_295919_0_0_11"/>
<dbReference type="AlphaFoldDB" id="Q2JG28"/>
<proteinExistence type="predicted"/>
<dbReference type="InterPro" id="IPR035919">
    <property type="entry name" value="EAL_sf"/>
</dbReference>
<evidence type="ECO:0000313" key="5">
    <source>
        <dbReference type="Proteomes" id="UP000001937"/>
    </source>
</evidence>
<dbReference type="SUPFAM" id="SSF55073">
    <property type="entry name" value="Nucleotide cyclase"/>
    <property type="match status" value="1"/>
</dbReference>
<dbReference type="Pfam" id="PF01590">
    <property type="entry name" value="GAF"/>
    <property type="match status" value="2"/>
</dbReference>
<evidence type="ECO:0000313" key="4">
    <source>
        <dbReference type="EMBL" id="ABD09764.1"/>
    </source>
</evidence>
<dbReference type="FunFam" id="3.30.450.40:FF:000035">
    <property type="entry name" value="PAS sensor protein"/>
    <property type="match status" value="1"/>
</dbReference>
<evidence type="ECO:0000259" key="2">
    <source>
        <dbReference type="PROSITE" id="PS50883"/>
    </source>
</evidence>
<dbReference type="NCBIfam" id="TIGR00254">
    <property type="entry name" value="GGDEF"/>
    <property type="match status" value="1"/>
</dbReference>
<dbReference type="Pfam" id="PF00563">
    <property type="entry name" value="EAL"/>
    <property type="match status" value="1"/>
</dbReference>
<dbReference type="PANTHER" id="PTHR44757:SF2">
    <property type="entry name" value="BIOFILM ARCHITECTURE MAINTENANCE PROTEIN MBAA"/>
    <property type="match status" value="1"/>
</dbReference>
<dbReference type="InterPro" id="IPR001633">
    <property type="entry name" value="EAL_dom"/>
</dbReference>
<reference evidence="4 5" key="1">
    <citation type="journal article" date="2007" name="Genome Res.">
        <title>Genome characteristics of facultatively symbiotic Frankia sp. strains reflect host range and host plant biogeography.</title>
        <authorList>
            <person name="Normand P."/>
            <person name="Lapierre P."/>
            <person name="Tisa L.S."/>
            <person name="Gogarten J.P."/>
            <person name="Alloisio N."/>
            <person name="Bagnarol E."/>
            <person name="Bassi C.A."/>
            <person name="Berry A.M."/>
            <person name="Bickhart D.M."/>
            <person name="Choisne N."/>
            <person name="Couloux A."/>
            <person name="Cournoyer B."/>
            <person name="Cruveiller S."/>
            <person name="Daubin V."/>
            <person name="Demange N."/>
            <person name="Francino M.P."/>
            <person name="Goltsman E."/>
            <person name="Huang Y."/>
            <person name="Kopp O.R."/>
            <person name="Labarre L."/>
            <person name="Lapidus A."/>
            <person name="Lavire C."/>
            <person name="Marechal J."/>
            <person name="Martinez M."/>
            <person name="Mastronunzio J.E."/>
            <person name="Mullin B.C."/>
            <person name="Niemann J."/>
            <person name="Pujic P."/>
            <person name="Rawnsley T."/>
            <person name="Rouy Z."/>
            <person name="Schenowitz C."/>
            <person name="Sellstedt A."/>
            <person name="Tavares F."/>
            <person name="Tomkins J.P."/>
            <person name="Vallenet D."/>
            <person name="Valverde C."/>
            <person name="Wall L.G."/>
            <person name="Wang Y."/>
            <person name="Medigue C."/>
            <person name="Benson D.R."/>
        </authorList>
    </citation>
    <scope>NUCLEOTIDE SEQUENCE [LARGE SCALE GENOMIC DNA]</scope>
    <source>
        <strain evidence="5">DSM 45818 / CECT 9043 / CcI3</strain>
    </source>
</reference>
<dbReference type="PROSITE" id="PS50883">
    <property type="entry name" value="EAL"/>
    <property type="match status" value="1"/>
</dbReference>
<feature type="region of interest" description="Disordered" evidence="1">
    <location>
        <begin position="342"/>
        <end position="365"/>
    </location>
</feature>
<feature type="domain" description="GGDEF" evidence="3">
    <location>
        <begin position="616"/>
        <end position="748"/>
    </location>
</feature>
<dbReference type="SMART" id="SM00065">
    <property type="entry name" value="GAF"/>
    <property type="match status" value="1"/>
</dbReference>
<evidence type="ECO:0000259" key="3">
    <source>
        <dbReference type="PROSITE" id="PS50887"/>
    </source>
</evidence>
<dbReference type="KEGG" id="fra:Francci3_0377"/>
<dbReference type="PROSITE" id="PS50887">
    <property type="entry name" value="GGDEF"/>
    <property type="match status" value="1"/>
</dbReference>
<sequence>MDIWDDLAQRNSAHLRERFLTGDLVAEGPQNAILGSWWRSQVLNVSPDRCSPVYDPDLDLDTRLVRAADPVLDRLASMIAGTWVCVCLTDDQARILAHRVGEASFGLHPGFCVAEHLVGTSAVALALVERRPARVSGAEHFADLYQPDACISAPVRDPLSGRIEGVFSLICRLAEANPSAEAMVGEAGRAIEHRLLEQASERERALLLAYRQAKHRMRIPAGGAQFPLDLDAGSGIEIKHDTRLVLQEKAAELIAAGRPTAIEVSLPHGQTATLVCREVRTHSAVAGLAVEVVLPFGPPRRLMTSAAAVAGHLNSQPRGADAGAPSAPGLFLPYAALSAPRPTPRLPAGAPDATRPASTPVASAYPASRQPAIGASLLAIGEQGIGRLAVAARRRLTLLYEASMHIGTTLDVTRTAEELAQAAVPELADVVTVDLSESVLRGEDSLRPTALLRRAALHGIQEGLALYPAGHQISFLPSTPQARCLASGRAVLEADLHAAPGWQAQDPERVEQLLAQGIHSLITVPLCARDVMFGVASFCRSRQPEPYEDDDLALAEELAARAALCLDNAHRYTRERQLHHQALHDPLTDLANRTLLTARLQRGLARRLHDNTQDDTQLALLFCDLDDFKSVNDRFGHAAGDDLLRVTAGRLTSCARSTDTVARISGDEFAVLLEGGCVDPESIGRRILETLRVPLVLAGTVHTTQASIGLVVVDPGTQATAESVLKQADSAMYAAKRRGKGTLVVYRPELCPASAEDALRTSLTHAVRGEDGGGTLNVSYQPIIELHTGRTVGVEAALRWDDPSSRSVPHHRLTLTAQQTGLAPALEHILLDRACRDLGRYRSTGHPEVALHIPVSILDAADARFTTEVVNALTVHHLPPDALVLRVAGATHHTDQAALRALRGLAARGIRLAITYPDAEDLSFDPLLPLPVQIIVLDAAATRHLTESLTDGRTPGEEENDGTLRTAFLATIRGLGISLLGTGIADAKQAATLAHSGCGLGQGSLFGGPAPLADIPGRYPT</sequence>
<dbReference type="CDD" id="cd01949">
    <property type="entry name" value="GGDEF"/>
    <property type="match status" value="1"/>
</dbReference>
<dbReference type="STRING" id="106370.Francci3_0377"/>